<comment type="caution">
    <text evidence="1">The sequence shown here is derived from an EMBL/GenBank/DDBJ whole genome shotgun (WGS) entry which is preliminary data.</text>
</comment>
<dbReference type="Proteomes" id="UP001151760">
    <property type="component" value="Unassembled WGS sequence"/>
</dbReference>
<sequence>MIVDLQRRLLSVEEITKQLKPGPSNVDHLDQTGNRSENVPVCGLDQQSMEGASQCMNVDEPYKNWNGASDNFPANGLC</sequence>
<keyword evidence="2" id="KW-1185">Reference proteome</keyword>
<proteinExistence type="predicted"/>
<evidence type="ECO:0000313" key="1">
    <source>
        <dbReference type="EMBL" id="GJU09236.1"/>
    </source>
</evidence>
<gene>
    <name evidence="1" type="ORF">Tco_1125666</name>
</gene>
<protein>
    <submittedName>
        <fullName evidence="1">Uncharacterized protein</fullName>
    </submittedName>
</protein>
<reference evidence="1" key="1">
    <citation type="journal article" date="2022" name="Int. J. Mol. Sci.">
        <title>Draft Genome of Tanacetum Coccineum: Genomic Comparison of Closely Related Tanacetum-Family Plants.</title>
        <authorList>
            <person name="Yamashiro T."/>
            <person name="Shiraishi A."/>
            <person name="Nakayama K."/>
            <person name="Satake H."/>
        </authorList>
    </citation>
    <scope>NUCLEOTIDE SEQUENCE</scope>
</reference>
<name>A0ABQ5J9N5_9ASTR</name>
<reference evidence="1" key="2">
    <citation type="submission" date="2022-01" db="EMBL/GenBank/DDBJ databases">
        <authorList>
            <person name="Yamashiro T."/>
            <person name="Shiraishi A."/>
            <person name="Satake H."/>
            <person name="Nakayama K."/>
        </authorList>
    </citation>
    <scope>NUCLEOTIDE SEQUENCE</scope>
</reference>
<dbReference type="EMBL" id="BQNB010021709">
    <property type="protein sequence ID" value="GJU09236.1"/>
    <property type="molecule type" value="Genomic_DNA"/>
</dbReference>
<organism evidence="1 2">
    <name type="scientific">Tanacetum coccineum</name>
    <dbReference type="NCBI Taxonomy" id="301880"/>
    <lineage>
        <taxon>Eukaryota</taxon>
        <taxon>Viridiplantae</taxon>
        <taxon>Streptophyta</taxon>
        <taxon>Embryophyta</taxon>
        <taxon>Tracheophyta</taxon>
        <taxon>Spermatophyta</taxon>
        <taxon>Magnoliopsida</taxon>
        <taxon>eudicotyledons</taxon>
        <taxon>Gunneridae</taxon>
        <taxon>Pentapetalae</taxon>
        <taxon>asterids</taxon>
        <taxon>campanulids</taxon>
        <taxon>Asterales</taxon>
        <taxon>Asteraceae</taxon>
        <taxon>Asteroideae</taxon>
        <taxon>Anthemideae</taxon>
        <taxon>Anthemidinae</taxon>
        <taxon>Tanacetum</taxon>
    </lineage>
</organism>
<accession>A0ABQ5J9N5</accession>
<evidence type="ECO:0000313" key="2">
    <source>
        <dbReference type="Proteomes" id="UP001151760"/>
    </source>
</evidence>